<reference evidence="3 4" key="1">
    <citation type="submission" date="2024-04" db="EMBL/GenBank/DDBJ databases">
        <title>Phyllosticta paracitricarpa is synonymous to the EU quarantine fungus P. citricarpa based on phylogenomic analyses.</title>
        <authorList>
            <consortium name="Lawrence Berkeley National Laboratory"/>
            <person name="Van Ingen-Buijs V.A."/>
            <person name="Van Westerhoven A.C."/>
            <person name="Haridas S."/>
            <person name="Skiadas P."/>
            <person name="Martin F."/>
            <person name="Groenewald J.Z."/>
            <person name="Crous P.W."/>
            <person name="Seidl M.F."/>
        </authorList>
    </citation>
    <scope>NUCLEOTIDE SEQUENCE [LARGE SCALE GENOMIC DNA]</scope>
    <source>
        <strain evidence="3 4">CBS 123374</strain>
    </source>
</reference>
<dbReference type="Pfam" id="PF09791">
    <property type="entry name" value="Oxidored-like"/>
    <property type="match status" value="1"/>
</dbReference>
<dbReference type="PANTHER" id="PTHR21193">
    <property type="entry name" value="OXIDOREDUCTASE-LIKE DOMAIN-CONTAINING PROTEIN 1"/>
    <property type="match status" value="1"/>
</dbReference>
<keyword evidence="4" id="KW-1185">Reference proteome</keyword>
<dbReference type="EMBL" id="JBBWRZ010000005">
    <property type="protein sequence ID" value="KAK8235625.1"/>
    <property type="molecule type" value="Genomic_DNA"/>
</dbReference>
<evidence type="ECO:0000313" key="3">
    <source>
        <dbReference type="EMBL" id="KAK8235625.1"/>
    </source>
</evidence>
<feature type="compositionally biased region" description="Basic and acidic residues" evidence="1">
    <location>
        <begin position="300"/>
        <end position="315"/>
    </location>
</feature>
<dbReference type="InterPro" id="IPR039251">
    <property type="entry name" value="OXLD1"/>
</dbReference>
<feature type="region of interest" description="Disordered" evidence="1">
    <location>
        <begin position="72"/>
        <end position="142"/>
    </location>
</feature>
<dbReference type="Proteomes" id="UP001492380">
    <property type="component" value="Unassembled WGS sequence"/>
</dbReference>
<protein>
    <submittedName>
        <fullName evidence="3">Oxidoreductase-like protein</fullName>
    </submittedName>
</protein>
<accession>A0ABR1YQA4</accession>
<feature type="region of interest" description="Disordered" evidence="1">
    <location>
        <begin position="219"/>
        <end position="324"/>
    </location>
</feature>
<name>A0ABR1YQA4_9PEZI</name>
<evidence type="ECO:0000313" key="4">
    <source>
        <dbReference type="Proteomes" id="UP001492380"/>
    </source>
</evidence>
<organism evidence="3 4">
    <name type="scientific">Phyllosticta capitalensis</name>
    <dbReference type="NCBI Taxonomy" id="121624"/>
    <lineage>
        <taxon>Eukaryota</taxon>
        <taxon>Fungi</taxon>
        <taxon>Dikarya</taxon>
        <taxon>Ascomycota</taxon>
        <taxon>Pezizomycotina</taxon>
        <taxon>Dothideomycetes</taxon>
        <taxon>Dothideomycetes incertae sedis</taxon>
        <taxon>Botryosphaeriales</taxon>
        <taxon>Phyllostictaceae</taxon>
        <taxon>Phyllosticta</taxon>
    </lineage>
</organism>
<feature type="compositionally biased region" description="Basic and acidic residues" evidence="1">
    <location>
        <begin position="219"/>
        <end position="248"/>
    </location>
</feature>
<feature type="compositionally biased region" description="Low complexity" evidence="1">
    <location>
        <begin position="100"/>
        <end position="121"/>
    </location>
</feature>
<sequence>MALRRAHVRLCANCLHHIRPSSHRTTPIACAPASGLQCRQKSDRPLIAPPGQQAAPLRGYYAEILSHPIHRPAAASTSTKSGTEQNQVQDDAKPSETSDATARTEAPPSTSSSSSTGSPAAEVPGPTPQPNASTTSAKEETQAKAQIVFGSRLAGPGERQAAREAGSRVVAGVTIPPRPTEPDNCCMSGCVNCVWDLYRDDLEEWALASREAKRRLKEMKAGEEKGKDMNEEKQRQAVAAENERRRLADAAASSSSMDDDGGGSETLWTAEELGGDGAEEAPASVNEDDLLKDIPVGIREFMKTEKKLKQMHAAEEASSSPPPP</sequence>
<dbReference type="InterPro" id="IPR019180">
    <property type="entry name" value="Oxidoreductase-like_N"/>
</dbReference>
<evidence type="ECO:0000256" key="1">
    <source>
        <dbReference type="SAM" id="MobiDB-lite"/>
    </source>
</evidence>
<dbReference type="PANTHER" id="PTHR21193:SF3">
    <property type="entry name" value="OXIDOREDUCTASE-LIKE DOMAIN-CONTAINING PROTEIN 1"/>
    <property type="match status" value="1"/>
</dbReference>
<feature type="compositionally biased region" description="Polar residues" evidence="1">
    <location>
        <begin position="75"/>
        <end position="89"/>
    </location>
</feature>
<comment type="caution">
    <text evidence="3">The sequence shown here is derived from an EMBL/GenBank/DDBJ whole genome shotgun (WGS) entry which is preliminary data.</text>
</comment>
<feature type="domain" description="Oxidoreductase-like" evidence="2">
    <location>
        <begin position="170"/>
        <end position="213"/>
    </location>
</feature>
<gene>
    <name evidence="3" type="ORF">HDK90DRAFT_251919</name>
</gene>
<evidence type="ECO:0000259" key="2">
    <source>
        <dbReference type="Pfam" id="PF09791"/>
    </source>
</evidence>
<proteinExistence type="predicted"/>